<feature type="compositionally biased region" description="Low complexity" evidence="4">
    <location>
        <begin position="112"/>
        <end position="124"/>
    </location>
</feature>
<evidence type="ECO:0000259" key="5">
    <source>
        <dbReference type="SMART" id="SM00154"/>
    </source>
</evidence>
<feature type="compositionally biased region" description="Low complexity" evidence="4">
    <location>
        <begin position="135"/>
        <end position="156"/>
    </location>
</feature>
<dbReference type="Gene3D" id="4.10.1110.10">
    <property type="entry name" value="AN1-like Zinc finger"/>
    <property type="match status" value="1"/>
</dbReference>
<dbReference type="Pfam" id="PF01428">
    <property type="entry name" value="zf-AN1"/>
    <property type="match status" value="1"/>
</dbReference>
<evidence type="ECO:0000313" key="7">
    <source>
        <dbReference type="Proteomes" id="UP000038010"/>
    </source>
</evidence>
<dbReference type="Proteomes" id="UP000038010">
    <property type="component" value="Unassembled WGS sequence"/>
</dbReference>
<dbReference type="SUPFAM" id="SSF118310">
    <property type="entry name" value="AN1-like Zinc finger"/>
    <property type="match status" value="1"/>
</dbReference>
<protein>
    <submittedName>
        <fullName evidence="6">AN1-type zinc finger protein TMC1</fullName>
    </submittedName>
</protein>
<organism evidence="6 7">
    <name type="scientific">Cyphellophora attinorum</name>
    <dbReference type="NCBI Taxonomy" id="1664694"/>
    <lineage>
        <taxon>Eukaryota</taxon>
        <taxon>Fungi</taxon>
        <taxon>Dikarya</taxon>
        <taxon>Ascomycota</taxon>
        <taxon>Pezizomycotina</taxon>
        <taxon>Eurotiomycetes</taxon>
        <taxon>Chaetothyriomycetidae</taxon>
        <taxon>Chaetothyriales</taxon>
        <taxon>Cyphellophoraceae</taxon>
        <taxon>Cyphellophora</taxon>
    </lineage>
</organism>
<dbReference type="STRING" id="1664694.A0A0N1P0J5"/>
<evidence type="ECO:0000313" key="6">
    <source>
        <dbReference type="EMBL" id="KPI43665.1"/>
    </source>
</evidence>
<dbReference type="RefSeq" id="XP_018003628.1">
    <property type="nucleotide sequence ID" value="XM_018147347.1"/>
</dbReference>
<keyword evidence="2" id="KW-0863">Zinc-finger</keyword>
<name>A0A0N1P0J5_9EURO</name>
<comment type="caution">
    <text evidence="6">The sequence shown here is derived from an EMBL/GenBank/DDBJ whole genome shotgun (WGS) entry which is preliminary data.</text>
</comment>
<dbReference type="GO" id="GO:0008270">
    <property type="term" value="F:zinc ion binding"/>
    <property type="evidence" value="ECO:0007669"/>
    <property type="project" value="UniProtKB-KW"/>
</dbReference>
<dbReference type="OrthoDB" id="428577at2759"/>
<evidence type="ECO:0000256" key="2">
    <source>
        <dbReference type="ARBA" id="ARBA00022771"/>
    </source>
</evidence>
<dbReference type="EMBL" id="LFJN01000005">
    <property type="protein sequence ID" value="KPI43665.1"/>
    <property type="molecule type" value="Genomic_DNA"/>
</dbReference>
<gene>
    <name evidence="6" type="ORF">AB675_7012</name>
</gene>
<reference evidence="6 7" key="1">
    <citation type="submission" date="2015-06" db="EMBL/GenBank/DDBJ databases">
        <title>Draft genome of the ant-associated black yeast Phialophora attae CBS 131958.</title>
        <authorList>
            <person name="Moreno L.F."/>
            <person name="Stielow B.J."/>
            <person name="de Hoog S."/>
            <person name="Vicente V.A."/>
            <person name="Weiss V.A."/>
            <person name="de Vries M."/>
            <person name="Cruz L.M."/>
            <person name="Souza E.M."/>
        </authorList>
    </citation>
    <scope>NUCLEOTIDE SEQUENCE [LARGE SCALE GENOMIC DNA]</scope>
    <source>
        <strain evidence="6 7">CBS 131958</strain>
    </source>
</reference>
<dbReference type="VEuPathDB" id="FungiDB:AB675_7012"/>
<keyword evidence="7" id="KW-1185">Reference proteome</keyword>
<feature type="domain" description="AN1-type" evidence="5">
    <location>
        <begin position="164"/>
        <end position="204"/>
    </location>
</feature>
<dbReference type="InterPro" id="IPR035896">
    <property type="entry name" value="AN1-like_Znf"/>
</dbReference>
<dbReference type="AlphaFoldDB" id="A0A0N1P0J5"/>
<evidence type="ECO:0000256" key="4">
    <source>
        <dbReference type="SAM" id="MobiDB-lite"/>
    </source>
</evidence>
<keyword evidence="1" id="KW-0479">Metal-binding</keyword>
<sequence>MPSRSNSVSSQTSNKELSPNNIAINVVISDGKSESPAGDALHGHTADANNAPVAIKLNILPTHTVANLLNFLKADTTVDSNARLLMDSKPLSPASTVAELKLTSGATLSLDPPSARRSTSPTTTEAIVATDNKSTADSGTSTPATAASTPRSGTPAKKSRKPRCSKDGCNAPAQPIVGDCGYCAKRFCGKHRMLESHTCEGLADARQADKDRNTAKLEGERTVMLRGL</sequence>
<accession>A0A0N1P0J5</accession>
<dbReference type="GeneID" id="28739227"/>
<evidence type="ECO:0000256" key="1">
    <source>
        <dbReference type="ARBA" id="ARBA00022723"/>
    </source>
</evidence>
<dbReference type="InterPro" id="IPR000058">
    <property type="entry name" value="Znf_AN1"/>
</dbReference>
<dbReference type="SMART" id="SM00154">
    <property type="entry name" value="ZnF_AN1"/>
    <property type="match status" value="1"/>
</dbReference>
<feature type="region of interest" description="Disordered" evidence="4">
    <location>
        <begin position="107"/>
        <end position="168"/>
    </location>
</feature>
<keyword evidence="3" id="KW-0862">Zinc</keyword>
<evidence type="ECO:0000256" key="3">
    <source>
        <dbReference type="ARBA" id="ARBA00022833"/>
    </source>
</evidence>
<proteinExistence type="predicted"/>